<comment type="caution">
    <text evidence="1">The sequence shown here is derived from an EMBL/GenBank/DDBJ whole genome shotgun (WGS) entry which is preliminary data.</text>
</comment>
<evidence type="ECO:0000313" key="2">
    <source>
        <dbReference type="Proteomes" id="UP001054945"/>
    </source>
</evidence>
<gene>
    <name evidence="1" type="ORF">CEXT_670051</name>
</gene>
<dbReference type="AlphaFoldDB" id="A0AAV4PEH3"/>
<protein>
    <submittedName>
        <fullName evidence="1">Uncharacterized protein</fullName>
    </submittedName>
</protein>
<keyword evidence="2" id="KW-1185">Reference proteome</keyword>
<accession>A0AAV4PEH3</accession>
<evidence type="ECO:0000313" key="1">
    <source>
        <dbReference type="EMBL" id="GIX94965.1"/>
    </source>
</evidence>
<dbReference type="Proteomes" id="UP001054945">
    <property type="component" value="Unassembled WGS sequence"/>
</dbReference>
<sequence length="69" mass="8433">MSCTARWDLFEEMDFLSTARQRKLHRLQREGHLKTMTTLLADQDYFSKKWTLHPRQDKENYIVFKEKAI</sequence>
<dbReference type="EMBL" id="BPLR01004456">
    <property type="protein sequence ID" value="GIX94965.1"/>
    <property type="molecule type" value="Genomic_DNA"/>
</dbReference>
<organism evidence="1 2">
    <name type="scientific">Caerostris extrusa</name>
    <name type="common">Bark spider</name>
    <name type="synonym">Caerostris bankana</name>
    <dbReference type="NCBI Taxonomy" id="172846"/>
    <lineage>
        <taxon>Eukaryota</taxon>
        <taxon>Metazoa</taxon>
        <taxon>Ecdysozoa</taxon>
        <taxon>Arthropoda</taxon>
        <taxon>Chelicerata</taxon>
        <taxon>Arachnida</taxon>
        <taxon>Araneae</taxon>
        <taxon>Araneomorphae</taxon>
        <taxon>Entelegynae</taxon>
        <taxon>Araneoidea</taxon>
        <taxon>Araneidae</taxon>
        <taxon>Caerostris</taxon>
    </lineage>
</organism>
<name>A0AAV4PEH3_CAEEX</name>
<proteinExistence type="predicted"/>
<reference evidence="1 2" key="1">
    <citation type="submission" date="2021-06" db="EMBL/GenBank/DDBJ databases">
        <title>Caerostris extrusa draft genome.</title>
        <authorList>
            <person name="Kono N."/>
            <person name="Arakawa K."/>
        </authorList>
    </citation>
    <scope>NUCLEOTIDE SEQUENCE [LARGE SCALE GENOMIC DNA]</scope>
</reference>